<dbReference type="AlphaFoldDB" id="A0A1G4K1K3"/>
<dbReference type="GO" id="GO:0031428">
    <property type="term" value="C:box C/D methylation guide snoRNP complex"/>
    <property type="evidence" value="ECO:0007669"/>
    <property type="project" value="TreeGrafter"/>
</dbReference>
<dbReference type="GO" id="GO:0032040">
    <property type="term" value="C:small-subunit processome"/>
    <property type="evidence" value="ECO:0007669"/>
    <property type="project" value="TreeGrafter"/>
</dbReference>
<accession>A0A1G4K1K3</accession>
<evidence type="ECO:0000259" key="1">
    <source>
        <dbReference type="Pfam" id="PF10307"/>
    </source>
</evidence>
<protein>
    <submittedName>
        <fullName evidence="2">LADA_0H05798g1_1</fullName>
    </submittedName>
</protein>
<dbReference type="PANTHER" id="PTHR10335">
    <property type="entry name" value="RRNA 2-O-METHYLTRANSFERASE FIBRILLARIN"/>
    <property type="match status" value="1"/>
</dbReference>
<dbReference type="PANTHER" id="PTHR10335:SF26">
    <property type="entry name" value="AER281CP"/>
    <property type="match status" value="1"/>
</dbReference>
<keyword evidence="3" id="KW-1185">Reference proteome</keyword>
<reference evidence="2 3" key="1">
    <citation type="submission" date="2016-03" db="EMBL/GenBank/DDBJ databases">
        <authorList>
            <person name="Devillers H."/>
        </authorList>
    </citation>
    <scope>NUCLEOTIDE SEQUENCE [LARGE SCALE GENOMIC DNA]</scope>
    <source>
        <strain evidence="2">CBS 10888</strain>
    </source>
</reference>
<feature type="domain" description="Swiss Army Knife RNA repair protein HAD" evidence="1">
    <location>
        <begin position="54"/>
        <end position="259"/>
    </location>
</feature>
<dbReference type="EMBL" id="LT598461">
    <property type="protein sequence ID" value="SCU97347.1"/>
    <property type="molecule type" value="Genomic_DNA"/>
</dbReference>
<dbReference type="InterPro" id="IPR018812">
    <property type="entry name" value="SAK_HAD"/>
</dbReference>
<evidence type="ECO:0000313" key="2">
    <source>
        <dbReference type="EMBL" id="SCU97347.1"/>
    </source>
</evidence>
<dbReference type="Proteomes" id="UP000190274">
    <property type="component" value="Chromosome H"/>
</dbReference>
<dbReference type="OrthoDB" id="5596992at2759"/>
<evidence type="ECO:0000313" key="3">
    <source>
        <dbReference type="Proteomes" id="UP000190274"/>
    </source>
</evidence>
<dbReference type="GO" id="GO:0000494">
    <property type="term" value="P:box C/D sno(s)RNA 3'-end processing"/>
    <property type="evidence" value="ECO:0007669"/>
    <property type="project" value="TreeGrafter"/>
</dbReference>
<sequence>MPQDNRGPSNCIGTHSPLDKWNSCSSHLNAPERLPKQHIRSIHIYDFDNTLFKSPAPNPNLLSSFLTNLLTDPQRLSNGGWWSEPRFLEELVDEWIALRSSTSNVVEQEGIDDGYWNRDIVELCRLSHKDPHTLSILMTGRKEAHFEPTFKKVLDQPIFGSDKLHFNAVCLKKDGFKTTMLYKTACLTDLLVHYDRCDAITIYDDRPRQLHGFRQFLNEFVEAMRPSLQFNLVHVPGIIKFLKPSKERHIITEIFKEHNDAVSNAIFQPSTIKEQHFYMGKMFIKEKRLCAAYVLTTASRQELAKYFVSEMGHLIDSNGTRIAARSIPCTQYGTITTRKIATMIISGCRTEPTEEIIEKIMQAMNSGVEKSRIRFRISRFGISSSGDCVCDLEPEDEKRYTYTEFATLRLLVATAGRQQDIDTTSNLYVDELFEWRSVEEPAPIIETDFGYVYALTAIMAKKAKKSRRTRPQS</sequence>
<gene>
    <name evidence="2" type="ORF">LADA_0H05798G</name>
</gene>
<name>A0A1G4K1K3_9SACH</name>
<organism evidence="2 3">
    <name type="scientific">Lachancea dasiensis</name>
    <dbReference type="NCBI Taxonomy" id="1072105"/>
    <lineage>
        <taxon>Eukaryota</taxon>
        <taxon>Fungi</taxon>
        <taxon>Dikarya</taxon>
        <taxon>Ascomycota</taxon>
        <taxon>Saccharomycotina</taxon>
        <taxon>Saccharomycetes</taxon>
        <taxon>Saccharomycetales</taxon>
        <taxon>Saccharomycetaceae</taxon>
        <taxon>Lachancea</taxon>
    </lineage>
</organism>
<dbReference type="Pfam" id="PF10307">
    <property type="entry name" value="HAD_SAK_1"/>
    <property type="match status" value="1"/>
</dbReference>
<proteinExistence type="predicted"/>
<dbReference type="GO" id="GO:0008649">
    <property type="term" value="F:rRNA methyltransferase activity"/>
    <property type="evidence" value="ECO:0007669"/>
    <property type="project" value="TreeGrafter"/>
</dbReference>
<dbReference type="GO" id="GO:1990259">
    <property type="term" value="F:histone H2AQ104 methyltransferase activity"/>
    <property type="evidence" value="ECO:0007669"/>
    <property type="project" value="TreeGrafter"/>
</dbReference>
<dbReference type="GO" id="GO:0003723">
    <property type="term" value="F:RNA binding"/>
    <property type="evidence" value="ECO:0007669"/>
    <property type="project" value="TreeGrafter"/>
</dbReference>